<dbReference type="EMBL" id="AWSE01000040">
    <property type="protein sequence ID" value="ERH25033.1"/>
    <property type="molecule type" value="Genomic_DNA"/>
</dbReference>
<organism evidence="1 2">
    <name type="scientific">Actinomyces johnsonii F0542</name>
    <dbReference type="NCBI Taxonomy" id="1321818"/>
    <lineage>
        <taxon>Bacteria</taxon>
        <taxon>Bacillati</taxon>
        <taxon>Actinomycetota</taxon>
        <taxon>Actinomycetes</taxon>
        <taxon>Actinomycetales</taxon>
        <taxon>Actinomycetaceae</taxon>
        <taxon>Actinomyces</taxon>
    </lineage>
</organism>
<reference evidence="1 2" key="1">
    <citation type="submission" date="2013-08" db="EMBL/GenBank/DDBJ databases">
        <authorList>
            <person name="Weinstock G."/>
            <person name="Sodergren E."/>
            <person name="Wylie T."/>
            <person name="Fulton L."/>
            <person name="Fulton R."/>
            <person name="Fronick C."/>
            <person name="O'Laughlin M."/>
            <person name="Godfrey J."/>
            <person name="Miner T."/>
            <person name="Herter B."/>
            <person name="Appelbaum E."/>
            <person name="Cordes M."/>
            <person name="Lek S."/>
            <person name="Wollam A."/>
            <person name="Pepin K.H."/>
            <person name="Palsikar V.B."/>
            <person name="Mitreva M."/>
            <person name="Wilson R.K."/>
        </authorList>
    </citation>
    <scope>NUCLEOTIDE SEQUENCE [LARGE SCALE GENOMIC DNA]</scope>
    <source>
        <strain evidence="1 2">F0542</strain>
    </source>
</reference>
<evidence type="ECO:0000313" key="2">
    <source>
        <dbReference type="Proteomes" id="UP000016536"/>
    </source>
</evidence>
<sequence length="43" mass="4677">MRVVAWRESVQLLRESIVLRDPGHVEGTGGAVCVTVAGIARMR</sequence>
<dbReference type="HOGENOM" id="CLU_3228467_0_0_11"/>
<keyword evidence="2" id="KW-1185">Reference proteome</keyword>
<evidence type="ECO:0000313" key="1">
    <source>
        <dbReference type="EMBL" id="ERH25033.1"/>
    </source>
</evidence>
<dbReference type="AlphaFoldDB" id="U1RZE1"/>
<proteinExistence type="predicted"/>
<gene>
    <name evidence="1" type="ORF">HMPREF1979_00859</name>
</gene>
<dbReference type="Proteomes" id="UP000016536">
    <property type="component" value="Unassembled WGS sequence"/>
</dbReference>
<protein>
    <submittedName>
        <fullName evidence="1">Uncharacterized protein</fullName>
    </submittedName>
</protein>
<comment type="caution">
    <text evidence="1">The sequence shown here is derived from an EMBL/GenBank/DDBJ whole genome shotgun (WGS) entry which is preliminary data.</text>
</comment>
<name>U1RZE1_9ACTO</name>
<accession>U1RZE1</accession>